<reference evidence="1 2" key="1">
    <citation type="submission" date="2024-06" db="EMBL/GenBank/DDBJ databases">
        <authorList>
            <person name="Li F."/>
        </authorList>
    </citation>
    <scope>NUCLEOTIDE SEQUENCE [LARGE SCALE GENOMIC DNA]</scope>
    <source>
        <strain evidence="1 2">GXAS 311</strain>
    </source>
</reference>
<dbReference type="Proteomes" id="UP001548189">
    <property type="component" value="Unassembled WGS sequence"/>
</dbReference>
<accession>A0ABV2BQK7</accession>
<keyword evidence="2" id="KW-1185">Reference proteome</keyword>
<dbReference type="PANTHER" id="PTHR40940:SF1">
    <property type="entry name" value="PROTEIN BATD"/>
    <property type="match status" value="1"/>
</dbReference>
<dbReference type="InterPro" id="IPR025738">
    <property type="entry name" value="BatD"/>
</dbReference>
<sequence length="567" mass="63370">MHQLKLIFFILFINTLLIANSEANEAVATLDRTDIAAGETFVLDIRIDYETDEQPDLSLIPQDITILSNSQYQNIQIVNNARSVVKGWKLKLKTLKPGKLTIPSITVGNQATQPIELNIRDASDELTLGGQKKTIFLEAEIDQYEPYVQQQIIYTVSLYRAVNTHYASLSDPTANNSIVEKLGDDSQFEKVINNRRYSVVKRQYAIFPQQSGELTISGVNFNADVNDNSRRNYGTFFNTTRPVSISTKPIKVNVRPQPTSAPNPWIPAQDVILSDKWTPNTNSLTVGEPITWTLLLSVQGLSESQLPEIAVPKVDGLQWYHDTPQKDRQINGKGIVGQRVEKIAVIPATPGSITIPEISIQWWDIKTDSLKTATIKSRTFEVLPAENSATNTPNLNLPLPVESIPHPIQPASDEQLTLWQNIATGFFTLWIITLLAYFNKRSTTPAKLVNAEEQQNQLRESLNSKQQYQKLCGSLKSGNAQAIEKDLLRWLNTCGFDQLQSLGAVIKQVKVDTIRDKLAALQAQRYSATSQESVAPLTEKELEQLISDLSPQREIAASSNIPPLYPR</sequence>
<proteinExistence type="predicted"/>
<dbReference type="Pfam" id="PF13584">
    <property type="entry name" value="BatD"/>
    <property type="match status" value="2"/>
</dbReference>
<organism evidence="1 2">
    <name type="scientific">Aliikangiella maris</name>
    <dbReference type="NCBI Taxonomy" id="3162458"/>
    <lineage>
        <taxon>Bacteria</taxon>
        <taxon>Pseudomonadati</taxon>
        <taxon>Pseudomonadota</taxon>
        <taxon>Gammaproteobacteria</taxon>
        <taxon>Oceanospirillales</taxon>
        <taxon>Pleioneaceae</taxon>
        <taxon>Aliikangiella</taxon>
    </lineage>
</organism>
<gene>
    <name evidence="1" type="ORF">ABVT43_03665</name>
</gene>
<protein>
    <submittedName>
        <fullName evidence="1">BatD family protein</fullName>
    </submittedName>
</protein>
<dbReference type="PANTHER" id="PTHR40940">
    <property type="entry name" value="PROTEIN BATD-RELATED"/>
    <property type="match status" value="1"/>
</dbReference>
<evidence type="ECO:0000313" key="1">
    <source>
        <dbReference type="EMBL" id="MET1254219.1"/>
    </source>
</evidence>
<name>A0ABV2BQK7_9GAMM</name>
<evidence type="ECO:0000313" key="2">
    <source>
        <dbReference type="Proteomes" id="UP001548189"/>
    </source>
</evidence>
<dbReference type="EMBL" id="JBEVCJ010000003">
    <property type="protein sequence ID" value="MET1254219.1"/>
    <property type="molecule type" value="Genomic_DNA"/>
</dbReference>
<comment type="caution">
    <text evidence="1">The sequence shown here is derived from an EMBL/GenBank/DDBJ whole genome shotgun (WGS) entry which is preliminary data.</text>
</comment>